<evidence type="ECO:0000313" key="1">
    <source>
        <dbReference type="EMBL" id="AWB19524.1"/>
    </source>
</evidence>
<dbReference type="RefSeq" id="WP_099951449.1">
    <property type="nucleotide sequence ID" value="NZ_CP028843.1"/>
</dbReference>
<dbReference type="Proteomes" id="UP000244755">
    <property type="component" value="Chromosome 1"/>
</dbReference>
<dbReference type="EMBL" id="CP028843">
    <property type="protein sequence ID" value="AWB19524.1"/>
    <property type="molecule type" value="Genomic_DNA"/>
</dbReference>
<reference evidence="1 2" key="1">
    <citation type="submission" date="2018-04" db="EMBL/GenBank/DDBJ databases">
        <title>Methylobacterium sp. PR1016A genome.</title>
        <authorList>
            <person name="Park W."/>
        </authorList>
    </citation>
    <scope>NUCLEOTIDE SEQUENCE [LARGE SCALE GENOMIC DNA]</scope>
    <source>
        <strain evidence="1 2">PR1016A</strain>
    </source>
</reference>
<accession>A0A2R4WDA3</accession>
<dbReference type="Gene3D" id="6.10.10.120">
    <property type="entry name" value="Antitoxin ParD1-like"/>
    <property type="match status" value="1"/>
</dbReference>
<gene>
    <name evidence="1" type="ORF">DA075_00015</name>
</gene>
<dbReference type="AlphaFoldDB" id="A0A2R4WDA3"/>
<dbReference type="InterPro" id="IPR022789">
    <property type="entry name" value="ParD"/>
</dbReference>
<organism evidence="1 2">
    <name type="scientific">Methylobacterium currus</name>
    <dbReference type="NCBI Taxonomy" id="2051553"/>
    <lineage>
        <taxon>Bacteria</taxon>
        <taxon>Pseudomonadati</taxon>
        <taxon>Pseudomonadota</taxon>
        <taxon>Alphaproteobacteria</taxon>
        <taxon>Hyphomicrobiales</taxon>
        <taxon>Methylobacteriaceae</taxon>
        <taxon>Methylobacterium</taxon>
    </lineage>
</organism>
<dbReference type="InterPro" id="IPR038296">
    <property type="entry name" value="ParD_sf"/>
</dbReference>
<keyword evidence="2" id="KW-1185">Reference proteome</keyword>
<sequence length="96" mass="10665">MRAGLRAARVARTFVVCRNLLDCRSAPLLNALVGTGRYGPESEVVEAALRLLSSREARTARLRQSWREGVEGGNYQPAEIVFGEVEERYRTPDSDA</sequence>
<dbReference type="OrthoDB" id="9815501at2"/>
<protein>
    <submittedName>
        <fullName evidence="1">Type II toxin-antitoxin system ParD family antitoxin</fullName>
    </submittedName>
</protein>
<name>A0A2R4WDA3_9HYPH</name>
<proteinExistence type="predicted"/>
<dbReference type="KEGG" id="mee:DA075_00015"/>
<evidence type="ECO:0000313" key="2">
    <source>
        <dbReference type="Proteomes" id="UP000244755"/>
    </source>
</evidence>
<dbReference type="Pfam" id="PF03693">
    <property type="entry name" value="ParD_antitoxin"/>
    <property type="match status" value="1"/>
</dbReference>